<keyword evidence="1" id="KW-0547">Nucleotide-binding</keyword>
<name>A0AAU9J0L0_9CILI</name>
<dbReference type="InterPro" id="IPR005225">
    <property type="entry name" value="Small_GTP-bd"/>
</dbReference>
<dbReference type="InterPro" id="IPR027417">
    <property type="entry name" value="P-loop_NTPase"/>
</dbReference>
<dbReference type="PROSITE" id="PS51421">
    <property type="entry name" value="RAS"/>
    <property type="match status" value="1"/>
</dbReference>
<dbReference type="GO" id="GO:0003924">
    <property type="term" value="F:GTPase activity"/>
    <property type="evidence" value="ECO:0007669"/>
    <property type="project" value="InterPro"/>
</dbReference>
<dbReference type="SMART" id="SM00173">
    <property type="entry name" value="RAS"/>
    <property type="match status" value="1"/>
</dbReference>
<reference evidence="2" key="1">
    <citation type="submission" date="2021-09" db="EMBL/GenBank/DDBJ databases">
        <authorList>
            <consortium name="AG Swart"/>
            <person name="Singh M."/>
            <person name="Singh A."/>
            <person name="Seah K."/>
            <person name="Emmerich C."/>
        </authorList>
    </citation>
    <scope>NUCLEOTIDE SEQUENCE</scope>
    <source>
        <strain evidence="2">ATCC30299</strain>
    </source>
</reference>
<dbReference type="GO" id="GO:0005525">
    <property type="term" value="F:GTP binding"/>
    <property type="evidence" value="ECO:0007669"/>
    <property type="project" value="InterPro"/>
</dbReference>
<keyword evidence="3" id="KW-1185">Reference proteome</keyword>
<dbReference type="Gene3D" id="3.40.50.300">
    <property type="entry name" value="P-loop containing nucleotide triphosphate hydrolases"/>
    <property type="match status" value="1"/>
</dbReference>
<dbReference type="SUPFAM" id="SSF52540">
    <property type="entry name" value="P-loop containing nucleoside triphosphate hydrolases"/>
    <property type="match status" value="1"/>
</dbReference>
<comment type="caution">
    <text evidence="2">The sequence shown here is derived from an EMBL/GenBank/DDBJ whole genome shotgun (WGS) entry which is preliminary data.</text>
</comment>
<dbReference type="SMART" id="SM00175">
    <property type="entry name" value="RAB"/>
    <property type="match status" value="1"/>
</dbReference>
<evidence type="ECO:0000256" key="1">
    <source>
        <dbReference type="ARBA" id="ARBA00022741"/>
    </source>
</evidence>
<dbReference type="AlphaFoldDB" id="A0AAU9J0L0"/>
<gene>
    <name evidence="2" type="ORF">BSTOLATCC_MIC18718</name>
</gene>
<dbReference type="EMBL" id="CAJZBQ010000018">
    <property type="protein sequence ID" value="CAG9317472.1"/>
    <property type="molecule type" value="Genomic_DNA"/>
</dbReference>
<evidence type="ECO:0000313" key="3">
    <source>
        <dbReference type="Proteomes" id="UP001162131"/>
    </source>
</evidence>
<evidence type="ECO:0000313" key="2">
    <source>
        <dbReference type="EMBL" id="CAG9317472.1"/>
    </source>
</evidence>
<dbReference type="FunFam" id="3.40.50.300:FF:000808">
    <property type="entry name" value="Small GTP-binding protein, putative"/>
    <property type="match status" value="1"/>
</dbReference>
<dbReference type="PRINTS" id="PR00449">
    <property type="entry name" value="RASTRNSFRMNG"/>
</dbReference>
<dbReference type="PANTHER" id="PTHR47978">
    <property type="match status" value="1"/>
</dbReference>
<accession>A0AAU9J0L0</accession>
<dbReference type="NCBIfam" id="TIGR00231">
    <property type="entry name" value="small_GTP"/>
    <property type="match status" value="1"/>
</dbReference>
<dbReference type="Pfam" id="PF00071">
    <property type="entry name" value="Ras"/>
    <property type="match status" value="1"/>
</dbReference>
<dbReference type="InterPro" id="IPR001806">
    <property type="entry name" value="Small_GTPase"/>
</dbReference>
<dbReference type="Proteomes" id="UP001162131">
    <property type="component" value="Unassembled WGS sequence"/>
</dbReference>
<protein>
    <submittedName>
        <fullName evidence="2">Uncharacterized protein</fullName>
    </submittedName>
</protein>
<proteinExistence type="predicted"/>
<organism evidence="2 3">
    <name type="scientific">Blepharisma stoltei</name>
    <dbReference type="NCBI Taxonomy" id="1481888"/>
    <lineage>
        <taxon>Eukaryota</taxon>
        <taxon>Sar</taxon>
        <taxon>Alveolata</taxon>
        <taxon>Ciliophora</taxon>
        <taxon>Postciliodesmatophora</taxon>
        <taxon>Heterotrichea</taxon>
        <taxon>Heterotrichida</taxon>
        <taxon>Blepharismidae</taxon>
        <taxon>Blepharisma</taxon>
    </lineage>
</organism>
<dbReference type="SMART" id="SM00176">
    <property type="entry name" value="RAN"/>
    <property type="match status" value="1"/>
</dbReference>
<dbReference type="SMART" id="SM00174">
    <property type="entry name" value="RHO"/>
    <property type="match status" value="1"/>
</dbReference>
<sequence>MNSNLPIQIKVVILGDSGVGKSSIILRFVYDDFKGETDSTIGAAYKGKVYQHNNCNIQFNIWDTAGQEKFKSLAKMYYRDATAAILVYDITNSQTYDGLKEWYRELKEFGPEDIILCIAGNKEDLVDSESVQLDTVEEFAESIGAYYKRTSAKTNYGIDMIFKEIANKVCADKRTTQQTILGSMTLLQENIPQKKKGCC</sequence>
<dbReference type="PROSITE" id="PS51419">
    <property type="entry name" value="RAB"/>
    <property type="match status" value="1"/>
</dbReference>